<protein>
    <recommendedName>
        <fullName evidence="2">DUF4218 domain-containing protein</fullName>
    </recommendedName>
</protein>
<reference evidence="3" key="1">
    <citation type="submission" date="2023-07" db="EMBL/GenBank/DDBJ databases">
        <title>A chromosome-level genome assembly of Lolium multiflorum.</title>
        <authorList>
            <person name="Chen Y."/>
            <person name="Copetti D."/>
            <person name="Kolliker R."/>
            <person name="Studer B."/>
        </authorList>
    </citation>
    <scope>NUCLEOTIDE SEQUENCE</scope>
    <source>
        <strain evidence="3">02402/16</strain>
        <tissue evidence="3">Leaf</tissue>
    </source>
</reference>
<feature type="domain" description="DUF4218" evidence="2">
    <location>
        <begin position="99"/>
        <end position="198"/>
    </location>
</feature>
<evidence type="ECO:0000259" key="2">
    <source>
        <dbReference type="Pfam" id="PF13960"/>
    </source>
</evidence>
<name>A0AAD8VPB8_LOLMU</name>
<proteinExistence type="predicted"/>
<dbReference type="PANTHER" id="PTHR48258">
    <property type="entry name" value="DUF4218 DOMAIN-CONTAINING PROTEIN-RELATED"/>
    <property type="match status" value="1"/>
</dbReference>
<dbReference type="EMBL" id="JAUUTY010000007">
    <property type="protein sequence ID" value="KAK1612110.1"/>
    <property type="molecule type" value="Genomic_DNA"/>
</dbReference>
<feature type="compositionally biased region" description="Low complexity" evidence="1">
    <location>
        <begin position="336"/>
        <end position="350"/>
    </location>
</feature>
<evidence type="ECO:0000256" key="1">
    <source>
        <dbReference type="SAM" id="MobiDB-lite"/>
    </source>
</evidence>
<keyword evidence="4" id="KW-1185">Reference proteome</keyword>
<feature type="compositionally biased region" description="Pro residues" evidence="1">
    <location>
        <begin position="271"/>
        <end position="281"/>
    </location>
</feature>
<evidence type="ECO:0000313" key="3">
    <source>
        <dbReference type="EMBL" id="KAK1612110.1"/>
    </source>
</evidence>
<dbReference type="AlphaFoldDB" id="A0AAD8VPB8"/>
<dbReference type="PANTHER" id="PTHR48258:SF9">
    <property type="entry name" value="OS01G0348150 PROTEIN"/>
    <property type="match status" value="1"/>
</dbReference>
<feature type="compositionally biased region" description="Pro residues" evidence="1">
    <location>
        <begin position="316"/>
        <end position="327"/>
    </location>
</feature>
<feature type="compositionally biased region" description="Low complexity" evidence="1">
    <location>
        <begin position="282"/>
        <end position="315"/>
    </location>
</feature>
<dbReference type="Pfam" id="PF13960">
    <property type="entry name" value="DUF4218"/>
    <property type="match status" value="1"/>
</dbReference>
<feature type="region of interest" description="Disordered" evidence="1">
    <location>
        <begin position="255"/>
        <end position="357"/>
    </location>
</feature>
<gene>
    <name evidence="3" type="ORF">QYE76_035783</name>
</gene>
<dbReference type="Proteomes" id="UP001231189">
    <property type="component" value="Unassembled WGS sequence"/>
</dbReference>
<evidence type="ECO:0000313" key="4">
    <source>
        <dbReference type="Proteomes" id="UP001231189"/>
    </source>
</evidence>
<sequence length="357" mass="38853">MIQRKHGIQNGLKDRASYATTKEEKVIFFECLSSMKVPSGFSSNIKGIINMAEKKFQNLKSHDCHVIMTQLLPIALRGLLPENVRVAIVKLCAFLNAISRKVINPEVLPRLQNDVIQCLVSFELVFPPSFFNIMTHLLVHLVDEISILGPVFLHNMFPFERFMGVLKKYVRNRARPEGSIAKGYGNEEVIEFCVDFVPDLKPIGLPQSRHEGRLSGKGTIGRKSMICMDGHSLTRALARALHLLRSSRRLFASSAPKACRRVAPSPAAPSTTPPAVAPSPAAPSSSSRAPAAPSSSPYVVTAPRPGPRARAAPGLSPTPPPLSPPVSPAARHARSLARPASTAPPRSPTRARGRTER</sequence>
<dbReference type="InterPro" id="IPR025452">
    <property type="entry name" value="DUF4218"/>
</dbReference>
<comment type="caution">
    <text evidence="3">The sequence shown here is derived from an EMBL/GenBank/DDBJ whole genome shotgun (WGS) entry which is preliminary data.</text>
</comment>
<accession>A0AAD8VPB8</accession>
<organism evidence="3 4">
    <name type="scientific">Lolium multiflorum</name>
    <name type="common">Italian ryegrass</name>
    <name type="synonym">Lolium perenne subsp. multiflorum</name>
    <dbReference type="NCBI Taxonomy" id="4521"/>
    <lineage>
        <taxon>Eukaryota</taxon>
        <taxon>Viridiplantae</taxon>
        <taxon>Streptophyta</taxon>
        <taxon>Embryophyta</taxon>
        <taxon>Tracheophyta</taxon>
        <taxon>Spermatophyta</taxon>
        <taxon>Magnoliopsida</taxon>
        <taxon>Liliopsida</taxon>
        <taxon>Poales</taxon>
        <taxon>Poaceae</taxon>
        <taxon>BOP clade</taxon>
        <taxon>Pooideae</taxon>
        <taxon>Poodae</taxon>
        <taxon>Poeae</taxon>
        <taxon>Poeae Chloroplast Group 2 (Poeae type)</taxon>
        <taxon>Loliodinae</taxon>
        <taxon>Loliinae</taxon>
        <taxon>Lolium</taxon>
    </lineage>
</organism>
<feature type="compositionally biased region" description="Low complexity" evidence="1">
    <location>
        <begin position="255"/>
        <end position="270"/>
    </location>
</feature>